<gene>
    <name evidence="2" type="ORF">PV08_11703</name>
</gene>
<dbReference type="PROSITE" id="PS52006">
    <property type="entry name" value="GH64"/>
    <property type="match status" value="1"/>
</dbReference>
<protein>
    <recommendedName>
        <fullName evidence="1">GH64 domain-containing protein</fullName>
    </recommendedName>
</protein>
<dbReference type="Proteomes" id="UP000053328">
    <property type="component" value="Unassembled WGS sequence"/>
</dbReference>
<dbReference type="InterPro" id="IPR037398">
    <property type="entry name" value="Glyco_hydro_64_fam"/>
</dbReference>
<accession>A0A0D1ZA82</accession>
<dbReference type="EMBL" id="KN847501">
    <property type="protein sequence ID" value="KIW09927.1"/>
    <property type="molecule type" value="Genomic_DNA"/>
</dbReference>
<evidence type="ECO:0000313" key="2">
    <source>
        <dbReference type="EMBL" id="KIW09927.1"/>
    </source>
</evidence>
<dbReference type="InterPro" id="IPR042517">
    <property type="entry name" value="Glyco_hydro_64_N_2"/>
</dbReference>
<organism evidence="2 3">
    <name type="scientific">Exophiala spinifera</name>
    <dbReference type="NCBI Taxonomy" id="91928"/>
    <lineage>
        <taxon>Eukaryota</taxon>
        <taxon>Fungi</taxon>
        <taxon>Dikarya</taxon>
        <taxon>Ascomycota</taxon>
        <taxon>Pezizomycotina</taxon>
        <taxon>Eurotiomycetes</taxon>
        <taxon>Chaetothyriomycetidae</taxon>
        <taxon>Chaetothyriales</taxon>
        <taxon>Herpotrichiellaceae</taxon>
        <taxon>Exophiala</taxon>
    </lineage>
</organism>
<dbReference type="InterPro" id="IPR029058">
    <property type="entry name" value="AB_hydrolase_fold"/>
</dbReference>
<sequence>MQYIFIQDIPIPAISQREQPNMPHAAAFLPLLFLSSLIPGSSTLPLALYTGPINTVTYWEEVTISSCFEAVTGCPTGISSSTVGLATALSSPISTTTPTAALTTPSTQNATNTTSLRALTTSSIRPITTTSSLPLTNSSSTTLASASATAVSGSGLPITVKYQGQGVNLYLTGKDANGRLVLLQPNGQWYYPPTDISSSVPTVISADKITIPVSGSGPSTTITMPRYLEAGRIWLAQGSLQFSVVMTSAGPSLVEPSINGPAGNITDWGFVELTYTAEGLIWVDSTYVDFVGMNLAITLQGADIGTETVPGLEENAVETLCQNLTSQASKDGYPWDELCVAAPNGKPGHVLAPADYINNKNSNAFAGYYDSYVDQVWSTYSSQPLIIDSQAAHLGNISCTVSNSNLICKDEKGSSATFAKPSAADIFSCASGPFALGSSATGVQKAVVPRLCAAFHRSTLLLNGGNNQPNGVAPKYYYSTETTNWYSKLVHELEKDGRGYAFPYDDVARDSSNGDENQSGVIVSNSPTALIITISPKLTWSEKLDLVPAFLSIALAAFYAGIKWPLHPSSGADTYYHHIIHALVRQVTRRLSIAQAQWVSPSFIKVYEKWCSKNQYPTTIVSISQFTEGLWLGNSSADYVMIYFHGGGFAFGGNDGHLLLWDTIIAQLQAAGISLGVLFVVYPLMPYSVFPCQFQEAINSIRYVITDLGRRPGQIILGGDSAGGNLVATALLHAKLPSTLASPLPEVLSLEKFKSAILISPWVNFNTALPSFKSNRNKDYLEAETEKRWSDMYVNTQPASPYNEPALASPIQWSGLPVKDVLVTAGSNEVLLDGIEEWVKTLQVSFHNTNITYKLADNEPHEAPLIWPIFGDHRETQTHLNILEWLTRHLKDSETA</sequence>
<evidence type="ECO:0000259" key="1">
    <source>
        <dbReference type="PROSITE" id="PS52006"/>
    </source>
</evidence>
<dbReference type="AlphaFoldDB" id="A0A0D1ZA82"/>
<dbReference type="HOGENOM" id="CLU_322890_0_0_1"/>
<dbReference type="SUPFAM" id="SSF53474">
    <property type="entry name" value="alpha/beta-Hydrolases"/>
    <property type="match status" value="1"/>
</dbReference>
<dbReference type="Gene3D" id="2.60.110.10">
    <property type="entry name" value="Thaumatin"/>
    <property type="match status" value="1"/>
</dbReference>
<feature type="domain" description="GH64" evidence="1">
    <location>
        <begin position="128"/>
        <end position="536"/>
    </location>
</feature>
<dbReference type="InterPro" id="IPR032477">
    <property type="entry name" value="Glyco_hydro_64"/>
</dbReference>
<dbReference type="InterPro" id="IPR013094">
    <property type="entry name" value="AB_hydrolase_3"/>
</dbReference>
<dbReference type="InterPro" id="IPR037176">
    <property type="entry name" value="Osmotin/thaumatin-like_sf"/>
</dbReference>
<dbReference type="Pfam" id="PF16483">
    <property type="entry name" value="Glyco_hydro_64"/>
    <property type="match status" value="1"/>
</dbReference>
<dbReference type="Gene3D" id="3.40.50.1820">
    <property type="entry name" value="alpha/beta hydrolase"/>
    <property type="match status" value="1"/>
</dbReference>
<dbReference type="PANTHER" id="PTHR38165">
    <property type="match status" value="1"/>
</dbReference>
<evidence type="ECO:0000313" key="3">
    <source>
        <dbReference type="Proteomes" id="UP000053328"/>
    </source>
</evidence>
<proteinExistence type="predicted"/>
<dbReference type="OrthoDB" id="2152029at2759"/>
<dbReference type="Pfam" id="PF07859">
    <property type="entry name" value="Abhydrolase_3"/>
    <property type="match status" value="1"/>
</dbReference>
<dbReference type="PANTHER" id="PTHR38165:SF1">
    <property type="entry name" value="GLUCANASE B"/>
    <property type="match status" value="1"/>
</dbReference>
<reference evidence="2 3" key="1">
    <citation type="submission" date="2015-01" db="EMBL/GenBank/DDBJ databases">
        <title>The Genome Sequence of Exophiala spinifera CBS89968.</title>
        <authorList>
            <consortium name="The Broad Institute Genomics Platform"/>
            <person name="Cuomo C."/>
            <person name="de Hoog S."/>
            <person name="Gorbushina A."/>
            <person name="Stielow B."/>
            <person name="Teixiera M."/>
            <person name="Abouelleil A."/>
            <person name="Chapman S.B."/>
            <person name="Priest M."/>
            <person name="Young S.K."/>
            <person name="Wortman J."/>
            <person name="Nusbaum C."/>
            <person name="Birren B."/>
        </authorList>
    </citation>
    <scope>NUCLEOTIDE SEQUENCE [LARGE SCALE GENOMIC DNA]</scope>
    <source>
        <strain evidence="2 3">CBS 89968</strain>
    </source>
</reference>
<dbReference type="VEuPathDB" id="FungiDB:PV08_11703"/>
<dbReference type="GeneID" id="27338786"/>
<name>A0A0D1ZA82_9EURO</name>
<dbReference type="GO" id="GO:0016787">
    <property type="term" value="F:hydrolase activity"/>
    <property type="evidence" value="ECO:0007669"/>
    <property type="project" value="InterPro"/>
</dbReference>
<keyword evidence="3" id="KW-1185">Reference proteome</keyword>
<dbReference type="Gene3D" id="3.30.920.50">
    <property type="entry name" value="Beta-1,3-glucanase, C-terminal domain"/>
    <property type="match status" value="1"/>
</dbReference>
<dbReference type="RefSeq" id="XP_016230143.1">
    <property type="nucleotide sequence ID" value="XM_016386011.1"/>
</dbReference>
<dbReference type="STRING" id="91928.A0A0D1ZA82"/>